<dbReference type="InParanoid" id="A2EYM0"/>
<dbReference type="AlphaFoldDB" id="A2EYM0"/>
<keyword evidence="2" id="KW-1133">Transmembrane helix</keyword>
<dbReference type="VEuPathDB" id="TrichDB:TVAGG3_0672490"/>
<proteinExistence type="predicted"/>
<feature type="region of interest" description="Disordered" evidence="1">
    <location>
        <begin position="256"/>
        <end position="366"/>
    </location>
</feature>
<evidence type="ECO:0000256" key="2">
    <source>
        <dbReference type="SAM" id="Phobius"/>
    </source>
</evidence>
<feature type="transmembrane region" description="Helical" evidence="2">
    <location>
        <begin position="499"/>
        <end position="522"/>
    </location>
</feature>
<dbReference type="Gene3D" id="1.20.5.930">
    <property type="entry name" value="Bicelle-embedded integrin alpha(iib) transmembrane segment"/>
    <property type="match status" value="1"/>
</dbReference>
<dbReference type="PANTHER" id="PTHR46155:SF1">
    <property type="entry name" value="BIFUNCTIONAL INHIBITOR_LIPID-TRANSFER PROTEIN_SEED STORAGE 2S ALBUMIN SUPERFAMILY PROTEIN"/>
    <property type="match status" value="1"/>
</dbReference>
<dbReference type="OMA" id="YENDSIQ"/>
<feature type="region of interest" description="Disordered" evidence="1">
    <location>
        <begin position="382"/>
        <end position="406"/>
    </location>
</feature>
<feature type="compositionally biased region" description="Polar residues" evidence="1">
    <location>
        <begin position="256"/>
        <end position="296"/>
    </location>
</feature>
<dbReference type="RefSeq" id="XP_001330592.1">
    <property type="nucleotide sequence ID" value="XM_001330556.1"/>
</dbReference>
<dbReference type="VEuPathDB" id="TrichDB:TVAG_438310"/>
<dbReference type="PANTHER" id="PTHR46155">
    <property type="entry name" value="BIFUNCTIONAL INHIBITOR/LIPID-TRANSFER PROTEIN/SEED STORAGE 2S ALBUMIN SUPERFAMILY PROTEIN"/>
    <property type="match status" value="1"/>
</dbReference>
<gene>
    <name evidence="3" type="ORF">TVAG_438230</name>
</gene>
<reference evidence="3" key="1">
    <citation type="submission" date="2006-10" db="EMBL/GenBank/DDBJ databases">
        <authorList>
            <person name="Amadeo P."/>
            <person name="Zhao Q."/>
            <person name="Wortman J."/>
            <person name="Fraser-Liggett C."/>
            <person name="Carlton J."/>
        </authorList>
    </citation>
    <scope>NUCLEOTIDE SEQUENCE</scope>
    <source>
        <strain evidence="3">G3</strain>
    </source>
</reference>
<protein>
    <submittedName>
        <fullName evidence="3">Uncharacterized protein</fullName>
    </submittedName>
</protein>
<evidence type="ECO:0000313" key="4">
    <source>
        <dbReference type="Proteomes" id="UP000001542"/>
    </source>
</evidence>
<keyword evidence="2" id="KW-0812">Transmembrane</keyword>
<keyword evidence="2" id="KW-0472">Membrane</keyword>
<dbReference type="EMBL" id="DS113542">
    <property type="protein sequence ID" value="EAY02233.1"/>
    <property type="molecule type" value="Genomic_DNA"/>
</dbReference>
<dbReference type="SMR" id="A2EYM0"/>
<dbReference type="Proteomes" id="UP000001542">
    <property type="component" value="Unassembled WGS sequence"/>
</dbReference>
<keyword evidence="4" id="KW-1185">Reference proteome</keyword>
<feature type="compositionally biased region" description="Low complexity" evidence="1">
    <location>
        <begin position="297"/>
        <end position="366"/>
    </location>
</feature>
<name>A2EYM0_TRIV3</name>
<evidence type="ECO:0000313" key="3">
    <source>
        <dbReference type="EMBL" id="EAY02233.1"/>
    </source>
</evidence>
<accession>A2EYM0</accession>
<organism evidence="3 4">
    <name type="scientific">Trichomonas vaginalis (strain ATCC PRA-98 / G3)</name>
    <dbReference type="NCBI Taxonomy" id="412133"/>
    <lineage>
        <taxon>Eukaryota</taxon>
        <taxon>Metamonada</taxon>
        <taxon>Parabasalia</taxon>
        <taxon>Trichomonadida</taxon>
        <taxon>Trichomonadidae</taxon>
        <taxon>Trichomonas</taxon>
    </lineage>
</organism>
<dbReference type="KEGG" id="tva:4760065"/>
<sequence length="606" mass="66824">MNVDSLKLNYVVFSCNVVDAHQTELHIPYKLRQEKGESINNDFSNKVTSTRFVGRGGGAIGFSSDDKKGNLINGAQTYEKRHFETHHCCFYKDTSTYTGQTFGDGAAHEILIDGYTEFISYDDYIYNFNPNELPSQSVSQVVRTWLEDVTSMVFLGNRFNSDPNTIDLCSGKEDKELTYPTSISYSYATISNVGDSTTSNVASPTEYTYVATAITKLPQKTAGSQTKYSSAKLRIDSPTSYFNPSFVSFTIPPATPHSTAHSTPHSTAHSTPHSTFHSTPHSTAFSTAHSTPHSTAHSTPFSTGHSTSHSTFHSTPHSTAHSTPHSTFHSTPHSTPHSTFHSTPHSTAHSTPHSTPHSTAHSTPHSTFHITPFKTAFSTPHSTAFSTAHSTPHSTAHSTAFSTPHSTPHSTAFVTAFSTPHSTAHKTPFDTMSSTPFSTAFETVYSTPFITTHQAPYNTVHRTPDLTAVSISKEELPPTPAATSALKIEGSTTTKKRSIWPIIVGVICGLLLLSLIIFFILFKRRKEDSDTQEISDESLKSASEETKMETYIDTNIMVTTENPIWTHTLEENDPFDLDFEEKECPESFMAQNDHLNYQESKFPTEH</sequence>
<dbReference type="OrthoDB" id="8854879at2759"/>
<evidence type="ECO:0000256" key="1">
    <source>
        <dbReference type="SAM" id="MobiDB-lite"/>
    </source>
</evidence>
<reference evidence="3" key="2">
    <citation type="journal article" date="2007" name="Science">
        <title>Draft genome sequence of the sexually transmitted pathogen Trichomonas vaginalis.</title>
        <authorList>
            <person name="Carlton J.M."/>
            <person name="Hirt R.P."/>
            <person name="Silva J.C."/>
            <person name="Delcher A.L."/>
            <person name="Schatz M."/>
            <person name="Zhao Q."/>
            <person name="Wortman J.R."/>
            <person name="Bidwell S.L."/>
            <person name="Alsmark U.C.M."/>
            <person name="Besteiro S."/>
            <person name="Sicheritz-Ponten T."/>
            <person name="Noel C.J."/>
            <person name="Dacks J.B."/>
            <person name="Foster P.G."/>
            <person name="Simillion C."/>
            <person name="Van de Peer Y."/>
            <person name="Miranda-Saavedra D."/>
            <person name="Barton G.J."/>
            <person name="Westrop G.D."/>
            <person name="Mueller S."/>
            <person name="Dessi D."/>
            <person name="Fiori P.L."/>
            <person name="Ren Q."/>
            <person name="Paulsen I."/>
            <person name="Zhang H."/>
            <person name="Bastida-Corcuera F.D."/>
            <person name="Simoes-Barbosa A."/>
            <person name="Brown M.T."/>
            <person name="Hayes R.D."/>
            <person name="Mukherjee M."/>
            <person name="Okumura C.Y."/>
            <person name="Schneider R."/>
            <person name="Smith A.J."/>
            <person name="Vanacova S."/>
            <person name="Villalvazo M."/>
            <person name="Haas B.J."/>
            <person name="Pertea M."/>
            <person name="Feldblyum T.V."/>
            <person name="Utterback T.R."/>
            <person name="Shu C.L."/>
            <person name="Osoegawa K."/>
            <person name="de Jong P.J."/>
            <person name="Hrdy I."/>
            <person name="Horvathova L."/>
            <person name="Zubacova Z."/>
            <person name="Dolezal P."/>
            <person name="Malik S.B."/>
            <person name="Logsdon J.M. Jr."/>
            <person name="Henze K."/>
            <person name="Gupta A."/>
            <person name="Wang C.C."/>
            <person name="Dunne R.L."/>
            <person name="Upcroft J.A."/>
            <person name="Upcroft P."/>
            <person name="White O."/>
            <person name="Salzberg S.L."/>
            <person name="Tang P."/>
            <person name="Chiu C.-H."/>
            <person name="Lee Y.-S."/>
            <person name="Embley T.M."/>
            <person name="Coombs G.H."/>
            <person name="Mottram J.C."/>
            <person name="Tachezy J."/>
            <person name="Fraser-Liggett C.M."/>
            <person name="Johnson P.J."/>
        </authorList>
    </citation>
    <scope>NUCLEOTIDE SEQUENCE [LARGE SCALE GENOMIC DNA]</scope>
    <source>
        <strain evidence="3">G3</strain>
    </source>
</reference>